<dbReference type="AlphaFoldDB" id="A0A2S6H9N8"/>
<protein>
    <submittedName>
        <fullName evidence="1">Methyltransferase family protein</fullName>
    </submittedName>
</protein>
<reference evidence="1 2" key="1">
    <citation type="submission" date="2018-02" db="EMBL/GenBank/DDBJ databases">
        <title>Subsurface microbial communities from deep shales in Ohio and West Virginia, USA.</title>
        <authorList>
            <person name="Wrighton K."/>
        </authorList>
    </citation>
    <scope>NUCLEOTIDE SEQUENCE [LARGE SCALE GENOMIC DNA]</scope>
    <source>
        <strain evidence="1 2">OWC-DMM</strain>
    </source>
</reference>
<dbReference type="Gene3D" id="3.40.50.150">
    <property type="entry name" value="Vaccinia Virus protein VP39"/>
    <property type="match status" value="1"/>
</dbReference>
<dbReference type="GO" id="GO:0032259">
    <property type="term" value="P:methylation"/>
    <property type="evidence" value="ECO:0007669"/>
    <property type="project" value="UniProtKB-KW"/>
</dbReference>
<keyword evidence="1" id="KW-0489">Methyltransferase</keyword>
<evidence type="ECO:0000313" key="2">
    <source>
        <dbReference type="Proteomes" id="UP000240010"/>
    </source>
</evidence>
<dbReference type="Pfam" id="PF13489">
    <property type="entry name" value="Methyltransf_23"/>
    <property type="match status" value="1"/>
</dbReference>
<dbReference type="RefSeq" id="WP_104430017.1">
    <property type="nucleotide sequence ID" value="NZ_PTIZ01000011.1"/>
</dbReference>
<organism evidence="1 2">
    <name type="scientific">Methylobacter tundripaludum</name>
    <dbReference type="NCBI Taxonomy" id="173365"/>
    <lineage>
        <taxon>Bacteria</taxon>
        <taxon>Pseudomonadati</taxon>
        <taxon>Pseudomonadota</taxon>
        <taxon>Gammaproteobacteria</taxon>
        <taxon>Methylococcales</taxon>
        <taxon>Methylococcaceae</taxon>
        <taxon>Methylobacter</taxon>
    </lineage>
</organism>
<name>A0A2S6H9N8_9GAMM</name>
<gene>
    <name evidence="1" type="ORF">B0F87_11172</name>
</gene>
<dbReference type="SUPFAM" id="SSF53335">
    <property type="entry name" value="S-adenosyl-L-methionine-dependent methyltransferases"/>
    <property type="match status" value="1"/>
</dbReference>
<dbReference type="InterPro" id="IPR029063">
    <property type="entry name" value="SAM-dependent_MTases_sf"/>
</dbReference>
<dbReference type="GO" id="GO:0008168">
    <property type="term" value="F:methyltransferase activity"/>
    <property type="evidence" value="ECO:0007669"/>
    <property type="project" value="UniProtKB-KW"/>
</dbReference>
<comment type="caution">
    <text evidence="1">The sequence shown here is derived from an EMBL/GenBank/DDBJ whole genome shotgun (WGS) entry which is preliminary data.</text>
</comment>
<keyword evidence="1" id="KW-0808">Transferase</keyword>
<evidence type="ECO:0000313" key="1">
    <source>
        <dbReference type="EMBL" id="PPK74141.1"/>
    </source>
</evidence>
<dbReference type="EMBL" id="PTIZ01000011">
    <property type="protein sequence ID" value="PPK74141.1"/>
    <property type="molecule type" value="Genomic_DNA"/>
</dbReference>
<sequence length="310" mass="35238">MEVKKFISRSCPVCGENPPSQAEISSEQKAESLGFDVLTQHWNGFFKEKIIFSYARCGNCGLLYCPTFFHADQLTQLYSQMPPNMVEVPQQALRDTQYGYFKFLKKCSPLTGGFIEIGPDIGLFTEHCVREGHFDEYWLFEPNREVKPVLENVVQGHKSHVIHEMTDFSSVPDGAATSAVIIHVMDHLLDPVATLSELRKKLTDDATLMIVTHDESSLLRRIVGWRWPAFCLQHPQIYNFKSTRALLESAGFDILEQHKTVNFFKLSFLLKHAFWAFGFKVKSVPDFGGFTLGLKLGNILTIATPNKQQK</sequence>
<proteinExistence type="predicted"/>
<dbReference type="Proteomes" id="UP000240010">
    <property type="component" value="Unassembled WGS sequence"/>
</dbReference>
<accession>A0A2S6H9N8</accession>